<dbReference type="Proteomes" id="UP000030528">
    <property type="component" value="Unassembled WGS sequence"/>
</dbReference>
<proteinExistence type="predicted"/>
<keyword evidence="3" id="KW-1185">Reference proteome</keyword>
<dbReference type="NCBIfam" id="TIGR03826">
    <property type="entry name" value="YvyF"/>
    <property type="match status" value="1"/>
</dbReference>
<dbReference type="OrthoDB" id="1739831at2"/>
<feature type="compositionally biased region" description="Polar residues" evidence="1">
    <location>
        <begin position="125"/>
        <end position="135"/>
    </location>
</feature>
<dbReference type="EMBL" id="AVPE01000001">
    <property type="protein sequence ID" value="KGX93946.1"/>
    <property type="molecule type" value="Genomic_DNA"/>
</dbReference>
<evidence type="ECO:0000313" key="3">
    <source>
        <dbReference type="Proteomes" id="UP000030528"/>
    </source>
</evidence>
<accession>A0A0A5GL07</accession>
<feature type="region of interest" description="Disordered" evidence="1">
    <location>
        <begin position="113"/>
        <end position="135"/>
    </location>
</feature>
<feature type="compositionally biased region" description="Basic and acidic residues" evidence="1">
    <location>
        <begin position="113"/>
        <end position="124"/>
    </location>
</feature>
<reference evidence="2 3" key="1">
    <citation type="submission" date="2013-08" db="EMBL/GenBank/DDBJ databases">
        <authorList>
            <person name="Huang J."/>
            <person name="Wang G."/>
        </authorList>
    </citation>
    <scope>NUCLEOTIDE SEQUENCE [LARGE SCALE GENOMIC DNA]</scope>
    <source>
        <strain evidence="2 3">JSM 076056</strain>
    </source>
</reference>
<comment type="caution">
    <text evidence="2">The sequence shown here is derived from an EMBL/GenBank/DDBJ whole genome shotgun (WGS) entry which is preliminary data.</text>
</comment>
<dbReference type="InterPro" id="IPR022258">
    <property type="entry name" value="Flagellar_operon_YvyF"/>
</dbReference>
<dbReference type="eggNOG" id="ENOG5032TKA">
    <property type="taxonomic scope" value="Bacteria"/>
</dbReference>
<protein>
    <submittedName>
        <fullName evidence="2">Membrane protein</fullName>
    </submittedName>
</protein>
<name>A0A0A5GL07_9BACI</name>
<organism evidence="2 3">
    <name type="scientific">Pontibacillus halophilus JSM 076056 = DSM 19796</name>
    <dbReference type="NCBI Taxonomy" id="1385510"/>
    <lineage>
        <taxon>Bacteria</taxon>
        <taxon>Bacillati</taxon>
        <taxon>Bacillota</taxon>
        <taxon>Bacilli</taxon>
        <taxon>Bacillales</taxon>
        <taxon>Bacillaceae</taxon>
        <taxon>Pontibacillus</taxon>
    </lineage>
</organism>
<dbReference type="STRING" id="1385510.GCA_000425205_00111"/>
<dbReference type="AlphaFoldDB" id="A0A0A5GL07"/>
<dbReference type="PROSITE" id="PS00356">
    <property type="entry name" value="HTH_LACI_1"/>
    <property type="match status" value="1"/>
</dbReference>
<dbReference type="RefSeq" id="WP_026798940.1">
    <property type="nucleotide sequence ID" value="NZ_AULI01000001.1"/>
</dbReference>
<evidence type="ECO:0000256" key="1">
    <source>
        <dbReference type="SAM" id="MobiDB-lite"/>
    </source>
</evidence>
<evidence type="ECO:0000313" key="2">
    <source>
        <dbReference type="EMBL" id="KGX93946.1"/>
    </source>
</evidence>
<sequence>MSELANCPRCNAIYVKGVRDICEACYRKEEDDYDLVYTYIRKKKNRTAGVEEVANHTGVSEKTIRKFVKEGRLRSGMFPNLDYPCDRCGTMINEGLICGSCANEIQADLGKVEQEEKRKDRVRESQNTYYTWGSK</sequence>
<gene>
    <name evidence="2" type="ORF">N781_01850</name>
</gene>